<accession>A0AAD9Q8H6</accession>
<reference evidence="1" key="2">
    <citation type="journal article" date="2023" name="Science">
        <title>Genomic signatures of disease resistance in endangered staghorn corals.</title>
        <authorList>
            <person name="Vollmer S.V."/>
            <person name="Selwyn J.D."/>
            <person name="Despard B.A."/>
            <person name="Roesel C.L."/>
        </authorList>
    </citation>
    <scope>NUCLEOTIDE SEQUENCE</scope>
    <source>
        <strain evidence="1">K2</strain>
    </source>
</reference>
<protein>
    <submittedName>
        <fullName evidence="1">Uncharacterized protein</fullName>
    </submittedName>
</protein>
<gene>
    <name evidence="1" type="ORF">P5673_021505</name>
</gene>
<proteinExistence type="predicted"/>
<dbReference type="EMBL" id="JARQWQ010000055">
    <property type="protein sequence ID" value="KAK2556588.1"/>
    <property type="molecule type" value="Genomic_DNA"/>
</dbReference>
<dbReference type="AlphaFoldDB" id="A0AAD9Q8H6"/>
<comment type="caution">
    <text evidence="1">The sequence shown here is derived from an EMBL/GenBank/DDBJ whole genome shotgun (WGS) entry which is preliminary data.</text>
</comment>
<name>A0AAD9Q8H6_ACRCE</name>
<reference evidence="1" key="1">
    <citation type="journal article" date="2023" name="G3 (Bethesda)">
        <title>Whole genome assembly and annotation of the endangered Caribbean coral Acropora cervicornis.</title>
        <authorList>
            <person name="Selwyn J.D."/>
            <person name="Vollmer S.V."/>
        </authorList>
    </citation>
    <scope>NUCLEOTIDE SEQUENCE</scope>
    <source>
        <strain evidence="1">K2</strain>
    </source>
</reference>
<evidence type="ECO:0000313" key="2">
    <source>
        <dbReference type="Proteomes" id="UP001249851"/>
    </source>
</evidence>
<keyword evidence="2" id="KW-1185">Reference proteome</keyword>
<sequence length="66" mass="7532">MEHCSLAQRLVKHWAPMLAREDEKRGNLYVVPTLGKLPHLFTRGCYTNHALGSRNSQAAMNYLVVH</sequence>
<organism evidence="1 2">
    <name type="scientific">Acropora cervicornis</name>
    <name type="common">Staghorn coral</name>
    <dbReference type="NCBI Taxonomy" id="6130"/>
    <lineage>
        <taxon>Eukaryota</taxon>
        <taxon>Metazoa</taxon>
        <taxon>Cnidaria</taxon>
        <taxon>Anthozoa</taxon>
        <taxon>Hexacorallia</taxon>
        <taxon>Scleractinia</taxon>
        <taxon>Astrocoeniina</taxon>
        <taxon>Acroporidae</taxon>
        <taxon>Acropora</taxon>
    </lineage>
</organism>
<evidence type="ECO:0000313" key="1">
    <source>
        <dbReference type="EMBL" id="KAK2556588.1"/>
    </source>
</evidence>
<dbReference type="Proteomes" id="UP001249851">
    <property type="component" value="Unassembled WGS sequence"/>
</dbReference>